<dbReference type="GO" id="GO:0015074">
    <property type="term" value="P:DNA integration"/>
    <property type="evidence" value="ECO:0007669"/>
    <property type="project" value="InterPro"/>
</dbReference>
<evidence type="ECO:0000256" key="1">
    <source>
        <dbReference type="ARBA" id="ARBA00023172"/>
    </source>
</evidence>
<dbReference type="PATRIC" id="fig|482957.22.peg.1919"/>
<keyword evidence="4" id="KW-1185">Reference proteome</keyword>
<name>Q39G36_BURL3</name>
<keyword evidence="1" id="KW-0233">DNA recombination</keyword>
<dbReference type="HOGENOM" id="CLU_541704_0_0_4"/>
<evidence type="ECO:0000313" key="4">
    <source>
        <dbReference type="Proteomes" id="UP000002705"/>
    </source>
</evidence>
<feature type="domain" description="Tyr recombinase" evidence="2">
    <location>
        <begin position="198"/>
        <end position="399"/>
    </location>
</feature>
<dbReference type="InterPro" id="IPR013762">
    <property type="entry name" value="Integrase-like_cat_sf"/>
</dbReference>
<dbReference type="GO" id="GO:0006310">
    <property type="term" value="P:DNA recombination"/>
    <property type="evidence" value="ECO:0007669"/>
    <property type="project" value="UniProtKB-KW"/>
</dbReference>
<dbReference type="AlphaFoldDB" id="Q39G36"/>
<dbReference type="EMBL" id="CP000151">
    <property type="protein sequence ID" value="ABB08580.1"/>
    <property type="molecule type" value="Genomic_DNA"/>
</dbReference>
<dbReference type="SUPFAM" id="SSF56349">
    <property type="entry name" value="DNA breaking-rejoining enzymes"/>
    <property type="match status" value="1"/>
</dbReference>
<dbReference type="Proteomes" id="UP000002705">
    <property type="component" value="Chromosome 1"/>
</dbReference>
<dbReference type="KEGG" id="bur:Bcep18194_A4986"/>
<accession>Q39G36</accession>
<reference evidence="3" key="1">
    <citation type="submission" date="2009-01" db="EMBL/GenBank/DDBJ databases">
        <title>Complete sequence of chromosome 1 of Burkholderia sp. 383.</title>
        <authorList>
            <consortium name="US DOE Joint Genome Institute"/>
            <person name="Copeland A."/>
            <person name="Lucas S."/>
            <person name="Lapidus A."/>
            <person name="Barry K."/>
            <person name="Detter J.C."/>
            <person name="Glavina T."/>
            <person name="Hammon N."/>
            <person name="Israni S."/>
            <person name="Pitluck S."/>
            <person name="Chain P."/>
            <person name="Malfatti S."/>
            <person name="Shin M."/>
            <person name="Vergez L."/>
            <person name="Schmutz J."/>
            <person name="Larimer F."/>
            <person name="Land M."/>
            <person name="Kyrpides N."/>
            <person name="Lykidis A."/>
            <person name="Richardson P."/>
        </authorList>
    </citation>
    <scope>NUCLEOTIDE SEQUENCE</scope>
    <source>
        <strain evidence="3">383</strain>
    </source>
</reference>
<organism evidence="3 4">
    <name type="scientific">Burkholderia lata (strain ATCC 17760 / DSM 23089 / LMG 22485 / NCIMB 9086 / R18194 / 383)</name>
    <dbReference type="NCBI Taxonomy" id="482957"/>
    <lineage>
        <taxon>Bacteria</taxon>
        <taxon>Pseudomonadati</taxon>
        <taxon>Pseudomonadota</taxon>
        <taxon>Betaproteobacteria</taxon>
        <taxon>Burkholderiales</taxon>
        <taxon>Burkholderiaceae</taxon>
        <taxon>Burkholderia</taxon>
        <taxon>Burkholderia cepacia complex</taxon>
    </lineage>
</organism>
<dbReference type="GO" id="GO:0003677">
    <property type="term" value="F:DNA binding"/>
    <property type="evidence" value="ECO:0007669"/>
    <property type="project" value="InterPro"/>
</dbReference>
<dbReference type="PROSITE" id="PS51898">
    <property type="entry name" value="TYR_RECOMBINASE"/>
    <property type="match status" value="1"/>
</dbReference>
<sequence>MTGLRCFAPYLFGADLGKPHSSGLSSEPRFAGDVIDRVLAALPVLPPFIRYYDDFDDTQHSIHDPASAMLFELAINGRTIRVDFTRHEKRHALLLKHVFLYLLSVDLTVSTAANYLIAATHMSLKDIADIVRAGPLGIAAVWAGLRVREMPLAAYILAKSLLRLLCRHRLQDWSDSYSSYITNTLPLPARDAYMGVHSGDVFLNADEEAAVVRHLDETVTALTSPALVSNEVLCDTGMLLCAYQFAMRPIQIAMLNMRNVRIWHDAQDGLPTVHLTFHMAKQRGKAKQRPLTRRVKREWAPLFVALEKWRRVGGATGDAHFFNVQSNYEAGARIAALVRKLIGSDELGTATDLRHTAAQRLVDAGASHEELAEFMGHSYVQTGLVYFSTSASHAERVNRALGASDIYRRVAKIAHDRFISPEELTLLKDEQQIAGVPHGIPIAGIGGCTSGQPACPYNPVTSCYGCRKFMPLHDKVMHESVLASMREVVVFFEQSSRGDTRSPTYLQLQRTVAEIQTVIDELESEGR</sequence>
<dbReference type="CDD" id="cd00397">
    <property type="entry name" value="DNA_BRE_C"/>
    <property type="match status" value="1"/>
</dbReference>
<evidence type="ECO:0000313" key="3">
    <source>
        <dbReference type="EMBL" id="ABB08580.1"/>
    </source>
</evidence>
<dbReference type="InterPro" id="IPR002104">
    <property type="entry name" value="Integrase_catalytic"/>
</dbReference>
<gene>
    <name evidence="3" type="ordered locus">Bcep18194_A4986</name>
</gene>
<dbReference type="Gene3D" id="1.10.443.10">
    <property type="entry name" value="Intergrase catalytic core"/>
    <property type="match status" value="1"/>
</dbReference>
<evidence type="ECO:0000259" key="2">
    <source>
        <dbReference type="PROSITE" id="PS51898"/>
    </source>
</evidence>
<protein>
    <submittedName>
        <fullName evidence="3">Phage integrase</fullName>
    </submittedName>
</protein>
<proteinExistence type="predicted"/>
<dbReference type="InterPro" id="IPR011010">
    <property type="entry name" value="DNA_brk_join_enz"/>
</dbReference>